<dbReference type="PANTHER" id="PTHR30146">
    <property type="entry name" value="LACI-RELATED TRANSCRIPTIONAL REPRESSOR"/>
    <property type="match status" value="1"/>
</dbReference>
<dbReference type="InterPro" id="IPR001387">
    <property type="entry name" value="Cro/C1-type_HTH"/>
</dbReference>
<dbReference type="InterPro" id="IPR010982">
    <property type="entry name" value="Lambda_DNA-bd_dom_sf"/>
</dbReference>
<dbReference type="CDD" id="cd01392">
    <property type="entry name" value="HTH_LacI"/>
    <property type="match status" value="1"/>
</dbReference>
<dbReference type="InterPro" id="IPR028082">
    <property type="entry name" value="Peripla_BP_I"/>
</dbReference>
<evidence type="ECO:0000259" key="5">
    <source>
        <dbReference type="PROSITE" id="PS50943"/>
    </source>
</evidence>
<keyword evidence="1" id="KW-0805">Transcription regulation</keyword>
<dbReference type="Proteomes" id="UP000831692">
    <property type="component" value="Chromosome"/>
</dbReference>
<dbReference type="RefSeq" id="WP_005234088.1">
    <property type="nucleotide sequence ID" value="NZ_AP025635.1"/>
</dbReference>
<evidence type="ECO:0000313" key="7">
    <source>
        <dbReference type="Proteomes" id="UP000831692"/>
    </source>
</evidence>
<dbReference type="GeneID" id="83457058"/>
<dbReference type="PROSITE" id="PS50943">
    <property type="entry name" value="HTH_CROC1"/>
    <property type="match status" value="1"/>
</dbReference>
<dbReference type="SUPFAM" id="SSF47413">
    <property type="entry name" value="lambda repressor-like DNA-binding domains"/>
    <property type="match status" value="1"/>
</dbReference>
<dbReference type="Gene3D" id="3.40.50.2300">
    <property type="match status" value="2"/>
</dbReference>
<evidence type="ECO:0000313" key="6">
    <source>
        <dbReference type="EMBL" id="BDG67508.1"/>
    </source>
</evidence>
<dbReference type="SMART" id="SM00354">
    <property type="entry name" value="HTH_LACI"/>
    <property type="match status" value="1"/>
</dbReference>
<keyword evidence="3" id="KW-0804">Transcription</keyword>
<reference evidence="6 7" key="1">
    <citation type="submission" date="2022-03" db="EMBL/GenBank/DDBJ databases">
        <title>Complete genome sequence of Enterococcus innesii DB-1.</title>
        <authorList>
            <person name="Fukuda D."/>
            <person name="Nolasco-Hipolito C."/>
        </authorList>
    </citation>
    <scope>NUCLEOTIDE SEQUENCE [LARGE SCALE GENOMIC DNA]</scope>
    <source>
        <strain evidence="6 7">DB-1</strain>
    </source>
</reference>
<dbReference type="CDD" id="cd06267">
    <property type="entry name" value="PBP1_LacI_sugar_binding-like"/>
    <property type="match status" value="1"/>
</dbReference>
<feature type="domain" description="HTH cro/C1-type" evidence="5">
    <location>
        <begin position="4"/>
        <end position="51"/>
    </location>
</feature>
<sequence length="341" mass="38247">MRTTIRDVAKAAGVSIATVSKVFNGYSDINQQTKQEILKIAKELDYSPNMAARTLSSKKQQTIALILNELNFNRKSTMPLEVLNGVYRYTDQSDFEFVFYGTSTEKQKQKTFSQFCNEHNITGVVIQGLKTTDPYYQEVQQTSLPTVLIDMEIDNPKIGLVSIDNEKAAQEAVDFLIANNHRQIGMINGSRDANVSELREKGYRASLAAHGLLVNESYIQYANYEEEIAYLICKNLLENNQEITALFCASDIMAIGAIRGIKDMGLRVPEDISVIGFDDIILASYVTPELTTVAQDMERIGYEAAELLADIITNQAETSHRKISPHQLKVRQSVEKISEVR</sequence>
<keyword evidence="7" id="KW-1185">Reference proteome</keyword>
<organism evidence="6 7">
    <name type="scientific">Enterococcus innesii</name>
    <dbReference type="NCBI Taxonomy" id="2839759"/>
    <lineage>
        <taxon>Bacteria</taxon>
        <taxon>Bacillati</taxon>
        <taxon>Bacillota</taxon>
        <taxon>Bacilli</taxon>
        <taxon>Lactobacillales</taxon>
        <taxon>Enterococcaceae</taxon>
        <taxon>Enterococcus</taxon>
    </lineage>
</organism>
<dbReference type="EMBL" id="AP025635">
    <property type="protein sequence ID" value="BDG67508.1"/>
    <property type="molecule type" value="Genomic_DNA"/>
</dbReference>
<dbReference type="Pfam" id="PF13377">
    <property type="entry name" value="Peripla_BP_3"/>
    <property type="match status" value="1"/>
</dbReference>
<dbReference type="InterPro" id="IPR046335">
    <property type="entry name" value="LacI/GalR-like_sensor"/>
</dbReference>
<dbReference type="InterPro" id="IPR000843">
    <property type="entry name" value="HTH_LacI"/>
</dbReference>
<keyword evidence="2" id="KW-0238">DNA-binding</keyword>
<dbReference type="PANTHER" id="PTHR30146:SF109">
    <property type="entry name" value="HTH-TYPE TRANSCRIPTIONAL REGULATOR GALS"/>
    <property type="match status" value="1"/>
</dbReference>
<gene>
    <name evidence="6" type="primary">rbsR_2</name>
    <name evidence="6" type="ORF">ENLAB_10720</name>
</gene>
<evidence type="ECO:0000259" key="4">
    <source>
        <dbReference type="PROSITE" id="PS50932"/>
    </source>
</evidence>
<name>A0ABM7XR28_9ENTE</name>
<evidence type="ECO:0000256" key="3">
    <source>
        <dbReference type="ARBA" id="ARBA00023163"/>
    </source>
</evidence>
<feature type="domain" description="HTH lacI-type" evidence="4">
    <location>
        <begin position="3"/>
        <end position="57"/>
    </location>
</feature>
<proteinExistence type="predicted"/>
<dbReference type="Pfam" id="PF00356">
    <property type="entry name" value="LacI"/>
    <property type="match status" value="1"/>
</dbReference>
<evidence type="ECO:0000256" key="1">
    <source>
        <dbReference type="ARBA" id="ARBA00023015"/>
    </source>
</evidence>
<dbReference type="SUPFAM" id="SSF53822">
    <property type="entry name" value="Periplasmic binding protein-like I"/>
    <property type="match status" value="1"/>
</dbReference>
<dbReference type="PRINTS" id="PR00036">
    <property type="entry name" value="HTHLACI"/>
</dbReference>
<protein>
    <submittedName>
        <fullName evidence="6">Ribose operon repressor</fullName>
    </submittedName>
</protein>
<accession>A0ABM7XR28</accession>
<evidence type="ECO:0000256" key="2">
    <source>
        <dbReference type="ARBA" id="ARBA00023125"/>
    </source>
</evidence>
<dbReference type="Gene3D" id="1.10.260.40">
    <property type="entry name" value="lambda repressor-like DNA-binding domains"/>
    <property type="match status" value="1"/>
</dbReference>
<dbReference type="PROSITE" id="PS50932">
    <property type="entry name" value="HTH_LACI_2"/>
    <property type="match status" value="1"/>
</dbReference>